<dbReference type="InterPro" id="IPR052708">
    <property type="entry name" value="PxpC"/>
</dbReference>
<dbReference type="Gene3D" id="2.40.100.10">
    <property type="entry name" value="Cyclophilin-like"/>
    <property type="match status" value="1"/>
</dbReference>
<comment type="caution">
    <text evidence="5">The sequence shown here is derived from an EMBL/GenBank/DDBJ whole genome shotgun (WGS) entry which is preliminary data.</text>
</comment>
<dbReference type="InterPro" id="IPR003778">
    <property type="entry name" value="CT_A_B"/>
</dbReference>
<dbReference type="AlphaFoldDB" id="A0A853DR57"/>
<keyword evidence="3" id="KW-0067">ATP-binding</keyword>
<evidence type="ECO:0000256" key="3">
    <source>
        <dbReference type="ARBA" id="ARBA00022840"/>
    </source>
</evidence>
<protein>
    <submittedName>
        <fullName evidence="5">Biotin-dependent carboxylase-like uncharacterized protein</fullName>
    </submittedName>
</protein>
<gene>
    <name evidence="5" type="ORF">HNR14_002608</name>
</gene>
<name>A0A853DR57_9MICO</name>
<keyword evidence="1" id="KW-0547">Nucleotide-binding</keyword>
<dbReference type="EMBL" id="JACCHJ010000001">
    <property type="protein sequence ID" value="NYK10727.1"/>
    <property type="molecule type" value="Genomic_DNA"/>
</dbReference>
<dbReference type="NCBIfam" id="TIGR00724">
    <property type="entry name" value="urea_amlyse_rel"/>
    <property type="match status" value="1"/>
</dbReference>
<sequence length="292" mass="30115">MSLHVLDPGALALVEDLGRPGWAALGVSPSGALDRAALQLGNRLLGNDKGCAGLELLLGAFAARFESAAWFALTGADGPADLDGDPVDTHRAVRASSGAVLRVGRPAHGMRCYLTVRGGLAVPAVLGSRSRDVLSGLGPEPLRTGDDLPVGDAAGPVPPVDFVPVSAPTLGPVELRAHRGPRADWFTDAAVEAFHDTEWTVSAESNRVGVRLDPPAGGRHAAPLLERRVTAELPSEPMVAGSVQVSPDGRPTVLLADHPVTGGYPVIAVVAEASLDLLAQARPGQPVTFRRA</sequence>
<keyword evidence="6" id="KW-1185">Reference proteome</keyword>
<keyword evidence="2" id="KW-0378">Hydrolase</keyword>
<dbReference type="PANTHER" id="PTHR43309">
    <property type="entry name" value="5-OXOPROLINASE SUBUNIT C"/>
    <property type="match status" value="1"/>
</dbReference>
<evidence type="ECO:0000256" key="1">
    <source>
        <dbReference type="ARBA" id="ARBA00022741"/>
    </source>
</evidence>
<feature type="domain" description="Carboxyltransferase" evidence="4">
    <location>
        <begin position="24"/>
        <end position="292"/>
    </location>
</feature>
<evidence type="ECO:0000313" key="5">
    <source>
        <dbReference type="EMBL" id="NYK10727.1"/>
    </source>
</evidence>
<dbReference type="RefSeq" id="WP_179701414.1">
    <property type="nucleotide sequence ID" value="NZ_BAAAHA010000014.1"/>
</dbReference>
<organism evidence="5 6">
    <name type="scientific">Leifsonia naganoensis</name>
    <dbReference type="NCBI Taxonomy" id="150025"/>
    <lineage>
        <taxon>Bacteria</taxon>
        <taxon>Bacillati</taxon>
        <taxon>Actinomycetota</taxon>
        <taxon>Actinomycetes</taxon>
        <taxon>Micrococcales</taxon>
        <taxon>Microbacteriaceae</taxon>
        <taxon>Leifsonia</taxon>
    </lineage>
</organism>
<dbReference type="SMART" id="SM00797">
    <property type="entry name" value="AHS2"/>
    <property type="match status" value="1"/>
</dbReference>
<dbReference type="Proteomes" id="UP000521075">
    <property type="component" value="Unassembled WGS sequence"/>
</dbReference>
<dbReference type="SUPFAM" id="SSF50891">
    <property type="entry name" value="Cyclophilin-like"/>
    <property type="match status" value="1"/>
</dbReference>
<dbReference type="Pfam" id="PF02626">
    <property type="entry name" value="CT_A_B"/>
    <property type="match status" value="1"/>
</dbReference>
<dbReference type="GO" id="GO:0016787">
    <property type="term" value="F:hydrolase activity"/>
    <property type="evidence" value="ECO:0007669"/>
    <property type="project" value="UniProtKB-KW"/>
</dbReference>
<evidence type="ECO:0000259" key="4">
    <source>
        <dbReference type="SMART" id="SM00797"/>
    </source>
</evidence>
<reference evidence="5 6" key="1">
    <citation type="submission" date="2020-07" db="EMBL/GenBank/DDBJ databases">
        <title>Sequencing the genomes of 1000 actinobacteria strains.</title>
        <authorList>
            <person name="Klenk H.-P."/>
        </authorList>
    </citation>
    <scope>NUCLEOTIDE SEQUENCE [LARGE SCALE GENOMIC DNA]</scope>
    <source>
        <strain evidence="5 6">DSM 15166</strain>
    </source>
</reference>
<dbReference type="InterPro" id="IPR029000">
    <property type="entry name" value="Cyclophilin-like_dom_sf"/>
</dbReference>
<dbReference type="GO" id="GO:0005524">
    <property type="term" value="F:ATP binding"/>
    <property type="evidence" value="ECO:0007669"/>
    <property type="project" value="UniProtKB-KW"/>
</dbReference>
<accession>A0A853DR57</accession>
<proteinExistence type="predicted"/>
<dbReference type="PANTHER" id="PTHR43309:SF3">
    <property type="entry name" value="5-OXOPROLINASE SUBUNIT C"/>
    <property type="match status" value="1"/>
</dbReference>
<evidence type="ECO:0000313" key="6">
    <source>
        <dbReference type="Proteomes" id="UP000521075"/>
    </source>
</evidence>
<evidence type="ECO:0000256" key="2">
    <source>
        <dbReference type="ARBA" id="ARBA00022801"/>
    </source>
</evidence>